<evidence type="ECO:0000313" key="2">
    <source>
        <dbReference type="Proteomes" id="UP000717585"/>
    </source>
</evidence>
<name>A0A8J6B491_9EUKA</name>
<dbReference type="AlphaFoldDB" id="A0A8J6B491"/>
<proteinExistence type="predicted"/>
<keyword evidence="2" id="KW-1185">Reference proteome</keyword>
<sequence>MEAPHWSPSNSAYQDPRGDISVEELKESNRALSDALRRFKVFHEDKMRRMQHQQALFGESRATIDMAVQAYSGGICRSTQTTPMDVVRAREDEARIVGLMKRIDALERTVYSRNQEAATANDAAASLIAQLRVAAMRCPAPDAERWRQQALAAMSEADRARRTVGELQDELQRRDKEWESDRIRAGRLEQRMLEDCDLRLG</sequence>
<accession>A0A8J6B491</accession>
<gene>
    <name evidence="1" type="ORF">J8273_5927</name>
</gene>
<evidence type="ECO:0000313" key="1">
    <source>
        <dbReference type="EMBL" id="KAG9392669.1"/>
    </source>
</evidence>
<reference evidence="1" key="1">
    <citation type="submission" date="2021-05" db="EMBL/GenBank/DDBJ databases">
        <title>A free-living protist that lacks canonical eukaryotic 1 DNA replication and segregation systems.</title>
        <authorList>
            <person name="Salas-Leiva D.E."/>
            <person name="Tromer E.C."/>
            <person name="Curtis B.A."/>
            <person name="Jerlstrom-Hultqvist J."/>
            <person name="Kolisko M."/>
            <person name="Yi Z."/>
            <person name="Salas-Leiva J.S."/>
            <person name="Gallot-Lavallee L."/>
            <person name="Kops G.J.P.L."/>
            <person name="Archibald J.M."/>
            <person name="Simpson A.G.B."/>
            <person name="Roger A.J."/>
        </authorList>
    </citation>
    <scope>NUCLEOTIDE SEQUENCE</scope>
    <source>
        <strain evidence="1">BICM</strain>
    </source>
</reference>
<organism evidence="1 2">
    <name type="scientific">Carpediemonas membranifera</name>
    <dbReference type="NCBI Taxonomy" id="201153"/>
    <lineage>
        <taxon>Eukaryota</taxon>
        <taxon>Metamonada</taxon>
        <taxon>Carpediemonas-like organisms</taxon>
        <taxon>Carpediemonas</taxon>
    </lineage>
</organism>
<dbReference type="EMBL" id="JAHDYR010000034">
    <property type="protein sequence ID" value="KAG9392669.1"/>
    <property type="molecule type" value="Genomic_DNA"/>
</dbReference>
<protein>
    <submittedName>
        <fullName evidence="1">Uncharacterized protein</fullName>
    </submittedName>
</protein>
<comment type="caution">
    <text evidence="1">The sequence shown here is derived from an EMBL/GenBank/DDBJ whole genome shotgun (WGS) entry which is preliminary data.</text>
</comment>
<dbReference type="Proteomes" id="UP000717585">
    <property type="component" value="Unassembled WGS sequence"/>
</dbReference>